<proteinExistence type="predicted"/>
<evidence type="ECO:0000256" key="1">
    <source>
        <dbReference type="ARBA" id="ARBA00022670"/>
    </source>
</evidence>
<dbReference type="GO" id="GO:0004519">
    <property type="term" value="F:endonuclease activity"/>
    <property type="evidence" value="ECO:0007669"/>
    <property type="project" value="UniProtKB-KW"/>
</dbReference>
<dbReference type="FunFam" id="3.30.70.270:FF:000020">
    <property type="entry name" value="Transposon Tf2-6 polyprotein-like Protein"/>
    <property type="match status" value="1"/>
</dbReference>
<evidence type="ECO:0000256" key="4">
    <source>
        <dbReference type="ARBA" id="ARBA00022722"/>
    </source>
</evidence>
<feature type="domain" description="Reverse transcriptase" evidence="10">
    <location>
        <begin position="202"/>
        <end position="388"/>
    </location>
</feature>
<keyword evidence="4" id="KW-0540">Nuclease</keyword>
<dbReference type="InterPro" id="IPR043128">
    <property type="entry name" value="Rev_trsase/Diguanyl_cyclase"/>
</dbReference>
<dbReference type="STRING" id="1194695.A0A5A7TYW5"/>
<feature type="compositionally biased region" description="Polar residues" evidence="9">
    <location>
        <begin position="903"/>
        <end position="914"/>
    </location>
</feature>
<protein>
    <submittedName>
        <fullName evidence="11">Transposon Ty3-G Gag-Pol polyprotein</fullName>
    </submittedName>
</protein>
<dbReference type="Pfam" id="PF17921">
    <property type="entry name" value="Integrase_H2C2"/>
    <property type="match status" value="1"/>
</dbReference>
<dbReference type="GO" id="GO:0003964">
    <property type="term" value="F:RNA-directed DNA polymerase activity"/>
    <property type="evidence" value="ECO:0007669"/>
    <property type="project" value="UniProtKB-KW"/>
</dbReference>
<evidence type="ECO:0000256" key="5">
    <source>
        <dbReference type="ARBA" id="ARBA00022759"/>
    </source>
</evidence>
<evidence type="ECO:0000313" key="12">
    <source>
        <dbReference type="Proteomes" id="UP000321393"/>
    </source>
</evidence>
<evidence type="ECO:0000256" key="3">
    <source>
        <dbReference type="ARBA" id="ARBA00022695"/>
    </source>
</evidence>
<evidence type="ECO:0000313" key="11">
    <source>
        <dbReference type="EMBL" id="KAA0048762.1"/>
    </source>
</evidence>
<dbReference type="InterPro" id="IPR043502">
    <property type="entry name" value="DNA/RNA_pol_sf"/>
</dbReference>
<dbReference type="Proteomes" id="UP000321393">
    <property type="component" value="Unassembled WGS sequence"/>
</dbReference>
<accession>A0A5A7TYW5</accession>
<feature type="region of interest" description="Disordered" evidence="9">
    <location>
        <begin position="836"/>
        <end position="914"/>
    </location>
</feature>
<reference evidence="11 12" key="1">
    <citation type="submission" date="2019-08" db="EMBL/GenBank/DDBJ databases">
        <title>Draft genome sequences of two oriental melons (Cucumis melo L. var makuwa).</title>
        <authorList>
            <person name="Kwon S.-Y."/>
        </authorList>
    </citation>
    <scope>NUCLEOTIDE SEQUENCE [LARGE SCALE GENOMIC DNA]</scope>
    <source>
        <strain evidence="12">cv. SW 3</strain>
        <tissue evidence="11">Leaf</tissue>
    </source>
</reference>
<keyword evidence="8" id="KW-0511">Multifunctional enzyme</keyword>
<evidence type="ECO:0000256" key="8">
    <source>
        <dbReference type="ARBA" id="ARBA00023268"/>
    </source>
</evidence>
<organism evidence="11 12">
    <name type="scientific">Cucumis melo var. makuwa</name>
    <name type="common">Oriental melon</name>
    <dbReference type="NCBI Taxonomy" id="1194695"/>
    <lineage>
        <taxon>Eukaryota</taxon>
        <taxon>Viridiplantae</taxon>
        <taxon>Streptophyta</taxon>
        <taxon>Embryophyta</taxon>
        <taxon>Tracheophyta</taxon>
        <taxon>Spermatophyta</taxon>
        <taxon>Magnoliopsida</taxon>
        <taxon>eudicotyledons</taxon>
        <taxon>Gunneridae</taxon>
        <taxon>Pentapetalae</taxon>
        <taxon>rosids</taxon>
        <taxon>fabids</taxon>
        <taxon>Cucurbitales</taxon>
        <taxon>Cucurbitaceae</taxon>
        <taxon>Benincaseae</taxon>
        <taxon>Cucumis</taxon>
    </lineage>
</organism>
<keyword evidence="6" id="KW-0378">Hydrolase</keyword>
<keyword evidence="2" id="KW-0808">Transferase</keyword>
<dbReference type="PROSITE" id="PS50878">
    <property type="entry name" value="RT_POL"/>
    <property type="match status" value="1"/>
</dbReference>
<keyword evidence="7" id="KW-0695">RNA-directed DNA polymerase</keyword>
<dbReference type="Pfam" id="PF00078">
    <property type="entry name" value="RVT_1"/>
    <property type="match status" value="1"/>
</dbReference>
<feature type="compositionally biased region" description="Basic and acidic residues" evidence="9">
    <location>
        <begin position="756"/>
        <end position="765"/>
    </location>
</feature>
<dbReference type="InterPro" id="IPR041588">
    <property type="entry name" value="Integrase_H2C2"/>
</dbReference>
<sequence length="914" mass="104203">MFVVVNENEEYEIIEEKEPEDKELAVMEVKENNKAYVELSINSVVGLNDPGTMKIPIKETAHYGVILGSDTTIQGKGVCEGVEIQLKNWKLKEEFLPLELGGVDVILEQDEGYLVECRVMKIMNSEKKEQQWIDASVVETNPVHMMLKQFEDVFEWPEKLLPRREIEHHIHLKDGTDPINVRLYIYGYHQKEEMEKLVEEMLIFGVIRPSKSPFSSLVLLVKKKDGSWRFCVDYRAVNNATVPDKFSIPVMEELFDELNGATLFSKIDLKSGYHQIRMAEEDIQKTAFRTQEEHYEFLVMPFGLTNAPATFQALMNTIFKPYLRKFVLVFFDDIVIYSRDEKEHVQHMEKVFSILRGVEVDPEKIKSVADWPKPTTVREVRGFLGLTGYYRRFVQHYGSIAAPLTQLLKKGGFKWNEEAEEAFEKLKKAMMALLVLALLSFNLPFEVETDASGYGVGAILIQFKRPIAILWQDGVLASKLLGYSFEVVYKLGLENKAADALSRKPPDIQLCAISAPGWLIFKLLKKRTSKLIPALLNTFHDSVVGGHYGFLRTYKRIASELLLEGMKSDVKKHCEKCLICQRKGFGIISGWSIDTIGSSTASLERYLYGFCGGITKSEGVPSDLFVKEVVRLHGFPSSIVLDRGKVFLRHFWKELFRLAGTKLHRSIAYHPQSDDQTEVGLPKHEASWEYYDEIFQLYPSFHLEDKGAAISETMSLLHPVSAPFSFSAGISMEGDEELLANMDDEVTAEPKRDEWMTTLPPERKPGMTMQSSRFSKSSKEGRGDTSVWTDTPSDRAQKAKMSYLEAYNEAAALASNEEAKKYSAESALVDKYNQEKRSKSLVEKHREGVKSRGKNKSKQVAEKEDDWVGKHPWKPWDREKDLTAGRKSINFDPENMAQGLGSRFSSGSYQRNFL</sequence>
<dbReference type="PANTHER" id="PTHR37984">
    <property type="entry name" value="PROTEIN CBG26694"/>
    <property type="match status" value="1"/>
</dbReference>
<dbReference type="InterPro" id="IPR000477">
    <property type="entry name" value="RT_dom"/>
</dbReference>
<dbReference type="FunFam" id="3.10.10.10:FF:000007">
    <property type="entry name" value="Retrovirus-related Pol polyprotein from transposon 17.6-like Protein"/>
    <property type="match status" value="1"/>
</dbReference>
<dbReference type="Gene3D" id="3.10.10.10">
    <property type="entry name" value="HIV Type 1 Reverse Transcriptase, subunit A, domain 1"/>
    <property type="match status" value="1"/>
</dbReference>
<dbReference type="GO" id="GO:0006508">
    <property type="term" value="P:proteolysis"/>
    <property type="evidence" value="ECO:0007669"/>
    <property type="project" value="UniProtKB-KW"/>
</dbReference>
<feature type="compositionally biased region" description="Basic and acidic residues" evidence="9">
    <location>
        <begin position="836"/>
        <end position="850"/>
    </location>
</feature>
<dbReference type="GO" id="GO:0003676">
    <property type="term" value="F:nucleic acid binding"/>
    <property type="evidence" value="ECO:0007669"/>
    <property type="project" value="InterPro"/>
</dbReference>
<evidence type="ECO:0000256" key="2">
    <source>
        <dbReference type="ARBA" id="ARBA00022679"/>
    </source>
</evidence>
<dbReference type="PANTHER" id="PTHR37984:SF5">
    <property type="entry name" value="PROTEIN NYNRIN-LIKE"/>
    <property type="match status" value="1"/>
</dbReference>
<dbReference type="InterPro" id="IPR041577">
    <property type="entry name" value="RT_RNaseH_2"/>
</dbReference>
<keyword evidence="3" id="KW-0548">Nucleotidyltransferase</keyword>
<dbReference type="InterPro" id="IPR036397">
    <property type="entry name" value="RNaseH_sf"/>
</dbReference>
<evidence type="ECO:0000259" key="10">
    <source>
        <dbReference type="PROSITE" id="PS50878"/>
    </source>
</evidence>
<comment type="caution">
    <text evidence="11">The sequence shown here is derived from an EMBL/GenBank/DDBJ whole genome shotgun (WGS) entry which is preliminary data.</text>
</comment>
<dbReference type="SUPFAM" id="SSF56672">
    <property type="entry name" value="DNA/RNA polymerases"/>
    <property type="match status" value="1"/>
</dbReference>
<feature type="region of interest" description="Disordered" evidence="9">
    <location>
        <begin position="756"/>
        <end position="792"/>
    </location>
</feature>
<feature type="compositionally biased region" description="Basic and acidic residues" evidence="9">
    <location>
        <begin position="859"/>
        <end position="884"/>
    </location>
</feature>
<evidence type="ECO:0000256" key="6">
    <source>
        <dbReference type="ARBA" id="ARBA00022801"/>
    </source>
</evidence>
<dbReference type="InterPro" id="IPR050951">
    <property type="entry name" value="Retrovirus_Pol_polyprotein"/>
</dbReference>
<name>A0A5A7TYW5_CUCMM</name>
<dbReference type="Pfam" id="PF17919">
    <property type="entry name" value="RT_RNaseH_2"/>
    <property type="match status" value="1"/>
</dbReference>
<dbReference type="InterPro" id="IPR012337">
    <property type="entry name" value="RNaseH-like_sf"/>
</dbReference>
<dbReference type="CDD" id="cd01647">
    <property type="entry name" value="RT_LTR"/>
    <property type="match status" value="1"/>
</dbReference>
<dbReference type="Gene3D" id="1.10.340.70">
    <property type="match status" value="1"/>
</dbReference>
<gene>
    <name evidence="11" type="ORF">E6C27_scaffold43G00700</name>
</gene>
<keyword evidence="1" id="KW-0645">Protease</keyword>
<dbReference type="EMBL" id="SSTE01012402">
    <property type="protein sequence ID" value="KAA0048762.1"/>
    <property type="molecule type" value="Genomic_DNA"/>
</dbReference>
<dbReference type="Pfam" id="PF12572">
    <property type="entry name" value="DUF3752"/>
    <property type="match status" value="1"/>
</dbReference>
<dbReference type="Gene3D" id="3.30.70.270">
    <property type="match status" value="2"/>
</dbReference>
<dbReference type="AlphaFoldDB" id="A0A5A7TYW5"/>
<dbReference type="SUPFAM" id="SSF53098">
    <property type="entry name" value="Ribonuclease H-like"/>
    <property type="match status" value="1"/>
</dbReference>
<dbReference type="OrthoDB" id="342454at2759"/>
<evidence type="ECO:0000256" key="9">
    <source>
        <dbReference type="SAM" id="MobiDB-lite"/>
    </source>
</evidence>
<evidence type="ECO:0000256" key="7">
    <source>
        <dbReference type="ARBA" id="ARBA00022918"/>
    </source>
</evidence>
<dbReference type="GO" id="GO:0008233">
    <property type="term" value="F:peptidase activity"/>
    <property type="evidence" value="ECO:0007669"/>
    <property type="project" value="UniProtKB-KW"/>
</dbReference>
<dbReference type="InterPro" id="IPR022226">
    <property type="entry name" value="DUF3752"/>
</dbReference>
<keyword evidence="5" id="KW-0255">Endonuclease</keyword>
<dbReference type="Gene3D" id="3.30.420.10">
    <property type="entry name" value="Ribonuclease H-like superfamily/Ribonuclease H"/>
    <property type="match status" value="1"/>
</dbReference>